<dbReference type="Pfam" id="PF07963">
    <property type="entry name" value="N_methyl"/>
    <property type="match status" value="1"/>
</dbReference>
<dbReference type="KEGG" id="smai:EXU30_08815"/>
<evidence type="ECO:0000256" key="1">
    <source>
        <dbReference type="SAM" id="Phobius"/>
    </source>
</evidence>
<dbReference type="InterPro" id="IPR012902">
    <property type="entry name" value="N_methyl_site"/>
</dbReference>
<protein>
    <submittedName>
        <fullName evidence="2">Prepilin-type N-terminal cleavage/methylation domain-containing protein</fullName>
    </submittedName>
</protein>
<dbReference type="AlphaFoldDB" id="A0A411PGP5"/>
<dbReference type="Proteomes" id="UP000291106">
    <property type="component" value="Chromosome"/>
</dbReference>
<dbReference type="EMBL" id="CP036200">
    <property type="protein sequence ID" value="QBF82779.1"/>
    <property type="molecule type" value="Genomic_DNA"/>
</dbReference>
<dbReference type="OrthoDB" id="9788802at2"/>
<gene>
    <name evidence="2" type="ORF">EXU30_08815</name>
</gene>
<sequence>MRRTKFSLPVIKNLGFTLVEMVTVILILGILVVGVSSFIIFGTRIFIESSSVDQVLSQSRYGVERLTRDLRNAVPNSVRLLTDGSGLYQCIEFVPIKSSSSYLNAPIAPDPVAGSMSVFRSATAIDNGDQVMLYPLTASEVYNPTGTTAKRFRVQSTVVTGDQVTVNFASNIRFTEDSPLQRVYFAVQPVSYCFIRASSSVDAELVRYQNYGYQTSQPAPGNMGTGVLMAQNVTNAFAIEPALIVTPSNLVTNALVHVQPRFSVNGETFKYQHQIQVINVP</sequence>
<reference evidence="2 3" key="1">
    <citation type="submission" date="2019-02" db="EMBL/GenBank/DDBJ databases">
        <title>Shewanella sp. D4-2 isolated from Dokdo Island.</title>
        <authorList>
            <person name="Baek K."/>
        </authorList>
    </citation>
    <scope>NUCLEOTIDE SEQUENCE [LARGE SCALE GENOMIC DNA]</scope>
    <source>
        <strain evidence="2 3">D4-2</strain>
    </source>
</reference>
<feature type="transmembrane region" description="Helical" evidence="1">
    <location>
        <begin position="21"/>
        <end position="47"/>
    </location>
</feature>
<keyword evidence="3" id="KW-1185">Reference proteome</keyword>
<keyword evidence="1" id="KW-0472">Membrane</keyword>
<accession>A0A411PGP5</accession>
<proteinExistence type="predicted"/>
<keyword evidence="1" id="KW-1133">Transmembrane helix</keyword>
<evidence type="ECO:0000313" key="3">
    <source>
        <dbReference type="Proteomes" id="UP000291106"/>
    </source>
</evidence>
<keyword evidence="1" id="KW-0812">Transmembrane</keyword>
<organism evidence="2 3">
    <name type="scientific">Shewanella maritima</name>
    <dbReference type="NCBI Taxonomy" id="2520507"/>
    <lineage>
        <taxon>Bacteria</taxon>
        <taxon>Pseudomonadati</taxon>
        <taxon>Pseudomonadota</taxon>
        <taxon>Gammaproteobacteria</taxon>
        <taxon>Alteromonadales</taxon>
        <taxon>Shewanellaceae</taxon>
        <taxon>Shewanella</taxon>
    </lineage>
</organism>
<dbReference type="NCBIfam" id="TIGR02532">
    <property type="entry name" value="IV_pilin_GFxxxE"/>
    <property type="match status" value="1"/>
</dbReference>
<name>A0A411PGP5_9GAMM</name>
<dbReference type="RefSeq" id="WP_130599247.1">
    <property type="nucleotide sequence ID" value="NZ_CP036200.1"/>
</dbReference>
<evidence type="ECO:0000313" key="2">
    <source>
        <dbReference type="EMBL" id="QBF82779.1"/>
    </source>
</evidence>